<protein>
    <submittedName>
        <fullName evidence="2">Membrane protein containing DUF140</fullName>
    </submittedName>
</protein>
<keyword evidence="1" id="KW-1133">Transmembrane helix</keyword>
<sequence>MPDPLLIATTLSNGRTEIRLQGSWTLKTLSDRKQLEKMEKELSLLESRHREATWNLEAATLDHFGALVLRRTLSRTPSPSLIQTPAQASLFERWARTPPCPLQKPGDSLAIWLKPARWVSETLAETLETIGLLSILFAMFFRQLLASFIRPQNMPWSEITREIHEIGVKGLGIVALVGSLIGIVIGYLAGLQLQGFALRGFLVFIIGLSVLRELGPMLAAILVAGRSGSAITAELGVMKIRGEIDALRAMGVDPTYRLLFPRLVALVIVMPLLVCWSDCFGLASGLSAAALTLHTSFPALVQTLPHIIPIVNLWFGVIKGLCFGLIIGLVAAHLGWEVRTDAESLGQETTQSVVLAITLVIALDALAAVLFQHVGF</sequence>
<feature type="transmembrane region" description="Helical" evidence="1">
    <location>
        <begin position="256"/>
        <end position="274"/>
    </location>
</feature>
<keyword evidence="1" id="KW-0472">Membrane</keyword>
<keyword evidence="1" id="KW-0812">Transmembrane</keyword>
<reference evidence="2" key="1">
    <citation type="submission" date="2013-08" db="EMBL/GenBank/DDBJ databases">
        <authorList>
            <person name="Mendez C."/>
            <person name="Richter M."/>
            <person name="Ferrer M."/>
            <person name="Sanchez J."/>
        </authorList>
    </citation>
    <scope>NUCLEOTIDE SEQUENCE</scope>
</reference>
<organism evidence="2">
    <name type="scientific">mine drainage metagenome</name>
    <dbReference type="NCBI Taxonomy" id="410659"/>
    <lineage>
        <taxon>unclassified sequences</taxon>
        <taxon>metagenomes</taxon>
        <taxon>ecological metagenomes</taxon>
    </lineage>
</organism>
<comment type="caution">
    <text evidence="2">The sequence shown here is derived from an EMBL/GenBank/DDBJ whole genome shotgun (WGS) entry which is preliminary data.</text>
</comment>
<gene>
    <name evidence="2" type="ORF">B1B_01346</name>
</gene>
<accession>T1C7P3</accession>
<dbReference type="AlphaFoldDB" id="T1C7P3"/>
<evidence type="ECO:0000313" key="2">
    <source>
        <dbReference type="EMBL" id="EQD76943.1"/>
    </source>
</evidence>
<dbReference type="GO" id="GO:0043190">
    <property type="term" value="C:ATP-binding cassette (ABC) transporter complex"/>
    <property type="evidence" value="ECO:0007669"/>
    <property type="project" value="InterPro"/>
</dbReference>
<dbReference type="PANTHER" id="PTHR30188">
    <property type="entry name" value="ABC TRANSPORTER PERMEASE PROTEIN-RELATED"/>
    <property type="match status" value="1"/>
</dbReference>
<feature type="transmembrane region" description="Helical" evidence="1">
    <location>
        <begin position="170"/>
        <end position="189"/>
    </location>
</feature>
<dbReference type="InterPro" id="IPR030802">
    <property type="entry name" value="Permease_MalE"/>
</dbReference>
<feature type="transmembrane region" description="Helical" evidence="1">
    <location>
        <begin position="352"/>
        <end position="371"/>
    </location>
</feature>
<evidence type="ECO:0000256" key="1">
    <source>
        <dbReference type="SAM" id="Phobius"/>
    </source>
</evidence>
<feature type="transmembrane region" description="Helical" evidence="1">
    <location>
        <begin position="201"/>
        <end position="224"/>
    </location>
</feature>
<feature type="transmembrane region" description="Helical" evidence="1">
    <location>
        <begin position="313"/>
        <end position="332"/>
    </location>
</feature>
<dbReference type="GO" id="GO:0005548">
    <property type="term" value="F:phospholipid transporter activity"/>
    <property type="evidence" value="ECO:0007669"/>
    <property type="project" value="TreeGrafter"/>
</dbReference>
<proteinExistence type="predicted"/>
<name>T1C7P3_9ZZZZ</name>
<dbReference type="Pfam" id="PF02405">
    <property type="entry name" value="MlaE"/>
    <property type="match status" value="1"/>
</dbReference>
<dbReference type="EMBL" id="AUZY01000931">
    <property type="protein sequence ID" value="EQD76943.1"/>
    <property type="molecule type" value="Genomic_DNA"/>
</dbReference>
<feature type="transmembrane region" description="Helical" evidence="1">
    <location>
        <begin position="130"/>
        <end position="149"/>
    </location>
</feature>
<reference evidence="2" key="2">
    <citation type="journal article" date="2014" name="ISME J.">
        <title>Microbial stratification in low pH oxic and suboxic macroscopic growths along an acid mine drainage.</title>
        <authorList>
            <person name="Mendez-Garcia C."/>
            <person name="Mesa V."/>
            <person name="Sprenger R.R."/>
            <person name="Richter M."/>
            <person name="Diez M.S."/>
            <person name="Solano J."/>
            <person name="Bargiela R."/>
            <person name="Golyshina O.V."/>
            <person name="Manteca A."/>
            <person name="Ramos J.L."/>
            <person name="Gallego J.R."/>
            <person name="Llorente I."/>
            <person name="Martins Dos Santos V.A."/>
            <person name="Jensen O.N."/>
            <person name="Pelaez A.I."/>
            <person name="Sanchez J."/>
            <person name="Ferrer M."/>
        </authorList>
    </citation>
    <scope>NUCLEOTIDE SEQUENCE</scope>
</reference>
<dbReference type="PANTHER" id="PTHR30188:SF3">
    <property type="entry name" value="ABC TRANSPORTER PERMEASE"/>
    <property type="match status" value="1"/>
</dbReference>